<evidence type="ECO:0000313" key="3">
    <source>
        <dbReference type="EMBL" id="OCX21447.1"/>
    </source>
</evidence>
<dbReference type="RefSeq" id="WP_065997153.1">
    <property type="nucleotide sequence ID" value="NZ_MDEO01000028.1"/>
</dbReference>
<organism evidence="3 4">
    <name type="scientific">Mesorhizobium hungaricum</name>
    <dbReference type="NCBI Taxonomy" id="1566387"/>
    <lineage>
        <taxon>Bacteria</taxon>
        <taxon>Pseudomonadati</taxon>
        <taxon>Pseudomonadota</taxon>
        <taxon>Alphaproteobacteria</taxon>
        <taxon>Hyphomicrobiales</taxon>
        <taxon>Phyllobacteriaceae</taxon>
        <taxon>Mesorhizobium</taxon>
    </lineage>
</organism>
<dbReference type="SUPFAM" id="SSF55347">
    <property type="entry name" value="Glyceraldehyde-3-phosphate dehydrogenase-like, C-terminal domain"/>
    <property type="match status" value="1"/>
</dbReference>
<dbReference type="InterPro" id="IPR055170">
    <property type="entry name" value="GFO_IDH_MocA-like_dom"/>
</dbReference>
<protein>
    <submittedName>
        <fullName evidence="3">Myo-inositol 2-dehydrogenase</fullName>
    </submittedName>
</protein>
<proteinExistence type="predicted"/>
<dbReference type="GO" id="GO:0000166">
    <property type="term" value="F:nucleotide binding"/>
    <property type="evidence" value="ECO:0007669"/>
    <property type="project" value="InterPro"/>
</dbReference>
<feature type="domain" description="GFO/IDH/MocA-like oxidoreductase" evidence="2">
    <location>
        <begin position="131"/>
        <end position="238"/>
    </location>
</feature>
<dbReference type="EMBL" id="MDEO01000028">
    <property type="protein sequence ID" value="OCX21447.1"/>
    <property type="molecule type" value="Genomic_DNA"/>
</dbReference>
<dbReference type="OrthoDB" id="9815825at2"/>
<evidence type="ECO:0000259" key="1">
    <source>
        <dbReference type="Pfam" id="PF01408"/>
    </source>
</evidence>
<dbReference type="AlphaFoldDB" id="A0A1C2E354"/>
<dbReference type="Pfam" id="PF22725">
    <property type="entry name" value="GFO_IDH_MocA_C3"/>
    <property type="match status" value="1"/>
</dbReference>
<keyword evidence="4" id="KW-1185">Reference proteome</keyword>
<name>A0A1C2E354_9HYPH</name>
<dbReference type="InterPro" id="IPR050424">
    <property type="entry name" value="Gfo-Idh-MocA_inositol_DH"/>
</dbReference>
<dbReference type="InterPro" id="IPR036291">
    <property type="entry name" value="NAD(P)-bd_dom_sf"/>
</dbReference>
<accession>A0A1C2E354</accession>
<evidence type="ECO:0000313" key="4">
    <source>
        <dbReference type="Proteomes" id="UP000094412"/>
    </source>
</evidence>
<dbReference type="SUPFAM" id="SSF51735">
    <property type="entry name" value="NAD(P)-binding Rossmann-fold domains"/>
    <property type="match status" value="1"/>
</dbReference>
<dbReference type="PANTHER" id="PTHR43593">
    <property type="match status" value="1"/>
</dbReference>
<evidence type="ECO:0000259" key="2">
    <source>
        <dbReference type="Pfam" id="PF22725"/>
    </source>
</evidence>
<dbReference type="InterPro" id="IPR000683">
    <property type="entry name" value="Gfo/Idh/MocA-like_OxRdtase_N"/>
</dbReference>
<feature type="domain" description="Gfo/Idh/MocA-like oxidoreductase N-terminal" evidence="1">
    <location>
        <begin position="4"/>
        <end position="122"/>
    </location>
</feature>
<dbReference type="Gene3D" id="3.40.50.720">
    <property type="entry name" value="NAD(P)-binding Rossmann-like Domain"/>
    <property type="match status" value="1"/>
</dbReference>
<gene>
    <name evidence="3" type="ORF">QV13_07255</name>
</gene>
<sequence length="326" mass="35134">MNLAVGVIGAGIMGTEHARILCEDTPGARLAAICDADESRARAAGRGQSQVFSDPHALIFSDKVDAVVIAAPDSTHKELALACIEAGKPVLCEKPLAVTAAEAIEVVEAEVAKGRKLVQVGYMRRFDPPYVDMRRVRESGGIGDPVILHNVHRNAVVPEWFTGAMSVTNAFVHEIDISRWLLGAEMISAQAHCGVGGDPLLVTMETDRGEIVSTEVFMNCRYGYHVHAQLVGRDGTIETAVPITTLTNASGRHEFGFPDNWVPRFRTAYANQMKAWVAAAAGGRASDGANAWDGYVTTSIAEQVVAALEMQSRVRLSLMTRPSFYD</sequence>
<comment type="caution">
    <text evidence="3">The sequence shown here is derived from an EMBL/GenBank/DDBJ whole genome shotgun (WGS) entry which is preliminary data.</text>
</comment>
<dbReference type="STRING" id="1566387.QV13_07255"/>
<reference evidence="3 4" key="1">
    <citation type="submission" date="2016-08" db="EMBL/GenBank/DDBJ databases">
        <title>Whole genome sequence of Mesorhizobium sp. strain UASWS1009 isolated from industrial sewage.</title>
        <authorList>
            <person name="Crovadore J."/>
            <person name="Calmin G."/>
            <person name="Chablais R."/>
            <person name="Cochard B."/>
            <person name="Lefort F."/>
        </authorList>
    </citation>
    <scope>NUCLEOTIDE SEQUENCE [LARGE SCALE GENOMIC DNA]</scope>
    <source>
        <strain evidence="3 4">UASWS1009</strain>
    </source>
</reference>
<dbReference type="Pfam" id="PF01408">
    <property type="entry name" value="GFO_IDH_MocA"/>
    <property type="match status" value="1"/>
</dbReference>
<dbReference type="PANTHER" id="PTHR43593:SF1">
    <property type="entry name" value="INOSITOL 2-DEHYDROGENASE"/>
    <property type="match status" value="1"/>
</dbReference>
<dbReference type="Gene3D" id="3.30.360.10">
    <property type="entry name" value="Dihydrodipicolinate Reductase, domain 2"/>
    <property type="match status" value="1"/>
</dbReference>
<dbReference type="Proteomes" id="UP000094412">
    <property type="component" value="Unassembled WGS sequence"/>
</dbReference>